<sequence length="117" mass="13438">FKKVLSKEHPSVLAIMNNLAVLLNSLGKYEAAEKMHRQTLELREKLFGKEHPSTLDSMNNLAVILDRLGKSEEAERMYRQTLVLREKVLSKEHPSTLDSSASNKAKQNKIDHYFVLF</sequence>
<keyword evidence="3" id="KW-0963">Cytoplasm</keyword>
<keyword evidence="8" id="KW-0505">Motor protein</keyword>
<dbReference type="PANTHER" id="PTHR45783">
    <property type="entry name" value="KINESIN LIGHT CHAIN"/>
    <property type="match status" value="1"/>
</dbReference>
<dbReference type="InterPro" id="IPR002151">
    <property type="entry name" value="Kinesin_light"/>
</dbReference>
<dbReference type="Pfam" id="PF13424">
    <property type="entry name" value="TPR_12"/>
    <property type="match status" value="1"/>
</dbReference>
<dbReference type="GO" id="GO:0005871">
    <property type="term" value="C:kinesin complex"/>
    <property type="evidence" value="ECO:0007669"/>
    <property type="project" value="InterPro"/>
</dbReference>
<evidence type="ECO:0000256" key="9">
    <source>
        <dbReference type="ARBA" id="ARBA00023212"/>
    </source>
</evidence>
<dbReference type="InterPro" id="IPR011990">
    <property type="entry name" value="TPR-like_helical_dom_sf"/>
</dbReference>
<comment type="similarity">
    <text evidence="2">Belongs to the kinesin light chain family.</text>
</comment>
<evidence type="ECO:0000256" key="7">
    <source>
        <dbReference type="ARBA" id="ARBA00023054"/>
    </source>
</evidence>
<accession>A0A9P9ALG9</accession>
<dbReference type="SMART" id="SM00028">
    <property type="entry name" value="TPR"/>
    <property type="match status" value="2"/>
</dbReference>
<keyword evidence="9" id="KW-0206">Cytoskeleton</keyword>
<keyword evidence="6" id="KW-0802">TPR repeat</keyword>
<comment type="subcellular location">
    <subcellularLocation>
        <location evidence="1">Cytoplasm</location>
        <location evidence="1">Cytoskeleton</location>
    </subcellularLocation>
</comment>
<dbReference type="InterPro" id="IPR019734">
    <property type="entry name" value="TPR_rpt"/>
</dbReference>
<dbReference type="GO" id="GO:0005737">
    <property type="term" value="C:cytoplasm"/>
    <property type="evidence" value="ECO:0007669"/>
    <property type="project" value="TreeGrafter"/>
</dbReference>
<dbReference type="GO" id="GO:0005874">
    <property type="term" value="C:microtubule"/>
    <property type="evidence" value="ECO:0007669"/>
    <property type="project" value="UniProtKB-KW"/>
</dbReference>
<dbReference type="AlphaFoldDB" id="A0A9P9ALG9"/>
<keyword evidence="11" id="KW-1185">Reference proteome</keyword>
<evidence type="ECO:0000256" key="8">
    <source>
        <dbReference type="ARBA" id="ARBA00023175"/>
    </source>
</evidence>
<keyword evidence="7" id="KW-0175">Coiled coil</keyword>
<proteinExistence type="inferred from homology"/>
<reference evidence="10 11" key="1">
    <citation type="journal article" date="2021" name="Nat. Commun.">
        <title>Genetic determinants of endophytism in the Arabidopsis root mycobiome.</title>
        <authorList>
            <person name="Mesny F."/>
            <person name="Miyauchi S."/>
            <person name="Thiergart T."/>
            <person name="Pickel B."/>
            <person name="Atanasova L."/>
            <person name="Karlsson M."/>
            <person name="Huettel B."/>
            <person name="Barry K.W."/>
            <person name="Haridas S."/>
            <person name="Chen C."/>
            <person name="Bauer D."/>
            <person name="Andreopoulos W."/>
            <person name="Pangilinan J."/>
            <person name="LaButti K."/>
            <person name="Riley R."/>
            <person name="Lipzen A."/>
            <person name="Clum A."/>
            <person name="Drula E."/>
            <person name="Henrissat B."/>
            <person name="Kohler A."/>
            <person name="Grigoriev I.V."/>
            <person name="Martin F.M."/>
            <person name="Hacquard S."/>
        </authorList>
    </citation>
    <scope>NUCLEOTIDE SEQUENCE [LARGE SCALE GENOMIC DNA]</scope>
    <source>
        <strain evidence="10 11">MPI-CAGE-CH-0241</strain>
    </source>
</reference>
<dbReference type="PANTHER" id="PTHR45783:SF3">
    <property type="entry name" value="KINESIN LIGHT CHAIN"/>
    <property type="match status" value="1"/>
</dbReference>
<feature type="non-terminal residue" evidence="10">
    <location>
        <position position="1"/>
    </location>
</feature>
<dbReference type="GO" id="GO:0007018">
    <property type="term" value="P:microtubule-based movement"/>
    <property type="evidence" value="ECO:0007669"/>
    <property type="project" value="TreeGrafter"/>
</dbReference>
<dbReference type="EMBL" id="JAGPYM010000038">
    <property type="protein sequence ID" value="KAH6874575.1"/>
    <property type="molecule type" value="Genomic_DNA"/>
</dbReference>
<dbReference type="Proteomes" id="UP000777438">
    <property type="component" value="Unassembled WGS sequence"/>
</dbReference>
<evidence type="ECO:0000313" key="11">
    <source>
        <dbReference type="Proteomes" id="UP000777438"/>
    </source>
</evidence>
<dbReference type="PRINTS" id="PR00381">
    <property type="entry name" value="KINESINLIGHT"/>
</dbReference>
<evidence type="ECO:0000256" key="6">
    <source>
        <dbReference type="ARBA" id="ARBA00022803"/>
    </source>
</evidence>
<evidence type="ECO:0000256" key="1">
    <source>
        <dbReference type="ARBA" id="ARBA00004245"/>
    </source>
</evidence>
<comment type="caution">
    <text evidence="10">The sequence shown here is derived from an EMBL/GenBank/DDBJ whole genome shotgun (WGS) entry which is preliminary data.</text>
</comment>
<name>A0A9P9ALG9_9HYPO</name>
<evidence type="ECO:0000313" key="10">
    <source>
        <dbReference type="EMBL" id="KAH6874575.1"/>
    </source>
</evidence>
<dbReference type="SUPFAM" id="SSF48452">
    <property type="entry name" value="TPR-like"/>
    <property type="match status" value="1"/>
</dbReference>
<gene>
    <name evidence="10" type="ORF">B0T10DRAFT_415306</name>
</gene>
<dbReference type="GO" id="GO:0019894">
    <property type="term" value="F:kinesin binding"/>
    <property type="evidence" value="ECO:0007669"/>
    <property type="project" value="TreeGrafter"/>
</dbReference>
<keyword evidence="5" id="KW-0677">Repeat</keyword>
<evidence type="ECO:0000256" key="2">
    <source>
        <dbReference type="ARBA" id="ARBA00009622"/>
    </source>
</evidence>
<evidence type="ECO:0000256" key="4">
    <source>
        <dbReference type="ARBA" id="ARBA00022701"/>
    </source>
</evidence>
<protein>
    <submittedName>
        <fullName evidence="10">Tetratricopeptide repeat-domain-containing protein</fullName>
    </submittedName>
</protein>
<evidence type="ECO:0000256" key="3">
    <source>
        <dbReference type="ARBA" id="ARBA00022490"/>
    </source>
</evidence>
<organism evidence="10 11">
    <name type="scientific">Thelonectria olida</name>
    <dbReference type="NCBI Taxonomy" id="1576542"/>
    <lineage>
        <taxon>Eukaryota</taxon>
        <taxon>Fungi</taxon>
        <taxon>Dikarya</taxon>
        <taxon>Ascomycota</taxon>
        <taxon>Pezizomycotina</taxon>
        <taxon>Sordariomycetes</taxon>
        <taxon>Hypocreomycetidae</taxon>
        <taxon>Hypocreales</taxon>
        <taxon>Nectriaceae</taxon>
        <taxon>Thelonectria</taxon>
    </lineage>
</organism>
<keyword evidence="4" id="KW-0493">Microtubule</keyword>
<dbReference type="Gene3D" id="1.25.40.10">
    <property type="entry name" value="Tetratricopeptide repeat domain"/>
    <property type="match status" value="1"/>
</dbReference>
<dbReference type="OrthoDB" id="5104720at2759"/>
<evidence type="ECO:0000256" key="5">
    <source>
        <dbReference type="ARBA" id="ARBA00022737"/>
    </source>
</evidence>